<comment type="subcellular location">
    <subcellularLocation>
        <location evidence="1">Cytoplasm</location>
    </subcellularLocation>
</comment>
<keyword evidence="3" id="KW-0963">Cytoplasm</keyword>
<reference evidence="6" key="1">
    <citation type="journal article" date="2019" name="Int. J. Syst. Evol. Microbiol.">
        <title>The Global Catalogue of Microorganisms (GCM) 10K type strain sequencing project: providing services to taxonomists for standard genome sequencing and annotation.</title>
        <authorList>
            <consortium name="The Broad Institute Genomics Platform"/>
            <consortium name="The Broad Institute Genome Sequencing Center for Infectious Disease"/>
            <person name="Wu L."/>
            <person name="Ma J."/>
        </authorList>
    </citation>
    <scope>NUCLEOTIDE SEQUENCE [LARGE SCALE GENOMIC DNA]</scope>
    <source>
        <strain evidence="6">KCTC 32255</strain>
    </source>
</reference>
<dbReference type="Pfam" id="PF14011">
    <property type="entry name" value="ESX-1_EspG"/>
    <property type="match status" value="1"/>
</dbReference>
<dbReference type="InterPro" id="IPR025734">
    <property type="entry name" value="EspG"/>
</dbReference>
<protein>
    <submittedName>
        <fullName evidence="5">ESX secretion-associated protein EspG</fullName>
    </submittedName>
</protein>
<organism evidence="5 6">
    <name type="scientific">Haloechinothrix salitolerans</name>
    <dbReference type="NCBI Taxonomy" id="926830"/>
    <lineage>
        <taxon>Bacteria</taxon>
        <taxon>Bacillati</taxon>
        <taxon>Actinomycetota</taxon>
        <taxon>Actinomycetes</taxon>
        <taxon>Pseudonocardiales</taxon>
        <taxon>Pseudonocardiaceae</taxon>
        <taxon>Haloechinothrix</taxon>
    </lineage>
</organism>
<proteinExistence type="inferred from homology"/>
<evidence type="ECO:0000313" key="6">
    <source>
        <dbReference type="Proteomes" id="UP001596337"/>
    </source>
</evidence>
<evidence type="ECO:0000256" key="2">
    <source>
        <dbReference type="ARBA" id="ARBA00006411"/>
    </source>
</evidence>
<comment type="similarity">
    <text evidence="2">Belongs to the EspG family.</text>
</comment>
<name>A0ABW2BTZ6_9PSEU</name>
<evidence type="ECO:0000256" key="3">
    <source>
        <dbReference type="ARBA" id="ARBA00022490"/>
    </source>
</evidence>
<dbReference type="EMBL" id="JBHSXX010000001">
    <property type="protein sequence ID" value="MFC6866308.1"/>
    <property type="molecule type" value="Genomic_DNA"/>
</dbReference>
<gene>
    <name evidence="5" type="ORF">ACFQGD_04035</name>
</gene>
<evidence type="ECO:0000256" key="4">
    <source>
        <dbReference type="ARBA" id="ARBA00023186"/>
    </source>
</evidence>
<keyword evidence="4" id="KW-0143">Chaperone</keyword>
<dbReference type="Proteomes" id="UP001596337">
    <property type="component" value="Unassembled WGS sequence"/>
</dbReference>
<comment type="caution">
    <text evidence="5">The sequence shown here is derived from an EMBL/GenBank/DDBJ whole genome shotgun (WGS) entry which is preliminary data.</text>
</comment>
<keyword evidence="6" id="KW-1185">Reference proteome</keyword>
<evidence type="ECO:0000256" key="1">
    <source>
        <dbReference type="ARBA" id="ARBA00004496"/>
    </source>
</evidence>
<dbReference type="RefSeq" id="WP_345400876.1">
    <property type="nucleotide sequence ID" value="NZ_BAABLA010000102.1"/>
</dbReference>
<sequence length="278" mass="30424">MSERLLNPMVFDFLWEELRLGEYPYPLRVPSHGETMDGRLVLRAEVGKLMIADGVKDRRGVVDPTLEHWLHALATATRSVDAIHSPGTGEEPVLALAASDGETAVLAVQSAAGVRLRPIYPEALVSEVINLLPAGERGTHRAVTLPLDDALRTTPARVTVSASRRDDEPRRGFGLRRWGRSGKSLADRSAGDQREDYALLAAQPRLRGGQLAANSRDEIGRKHRSSVLAWFDTVTGRYLNIARSGEDGHEWITVAPADTKTLRTRLSELLSEVSAVAS</sequence>
<evidence type="ECO:0000313" key="5">
    <source>
        <dbReference type="EMBL" id="MFC6866308.1"/>
    </source>
</evidence>
<accession>A0ABW2BTZ6</accession>